<dbReference type="GO" id="GO:0043916">
    <property type="term" value="F:DNA-7-methylguanine glycosylase activity"/>
    <property type="evidence" value="ECO:0007669"/>
    <property type="project" value="TreeGrafter"/>
</dbReference>
<dbReference type="RefSeq" id="WP_257745906.1">
    <property type="nucleotide sequence ID" value="NZ_CP102487.1"/>
</dbReference>
<dbReference type="GO" id="GO:0006307">
    <property type="term" value="P:DNA alkylation repair"/>
    <property type="evidence" value="ECO:0007669"/>
    <property type="project" value="TreeGrafter"/>
</dbReference>
<comment type="catalytic activity">
    <reaction evidence="1">
        <text>Hydrolysis of alkylated DNA, releasing 3-methyladenine, 3-methylguanine, 7-methylguanine and 7-methyladenine.</text>
        <dbReference type="EC" id="3.2.2.21"/>
    </reaction>
</comment>
<dbReference type="InterPro" id="IPR037046">
    <property type="entry name" value="AlkA_N_sf"/>
</dbReference>
<name>A0AA95BQQ4_9MICC</name>
<keyword evidence="4" id="KW-0234">DNA repair</keyword>
<dbReference type="GO" id="GO:0006285">
    <property type="term" value="P:base-excision repair, AP site formation"/>
    <property type="evidence" value="ECO:0007669"/>
    <property type="project" value="TreeGrafter"/>
</dbReference>
<feature type="domain" description="HhH-GPD" evidence="5">
    <location>
        <begin position="128"/>
        <end position="278"/>
    </location>
</feature>
<proteinExistence type="predicted"/>
<evidence type="ECO:0000256" key="3">
    <source>
        <dbReference type="ARBA" id="ARBA00022763"/>
    </source>
</evidence>
<dbReference type="SMART" id="SM00478">
    <property type="entry name" value="ENDO3c"/>
    <property type="match status" value="1"/>
</dbReference>
<evidence type="ECO:0000256" key="1">
    <source>
        <dbReference type="ARBA" id="ARBA00000086"/>
    </source>
</evidence>
<gene>
    <name evidence="6" type="ORF">NUH22_02965</name>
</gene>
<accession>A0AA95BQQ4</accession>
<dbReference type="PANTHER" id="PTHR43003">
    <property type="entry name" value="DNA-3-METHYLADENINE GLYCOSYLASE"/>
    <property type="match status" value="1"/>
</dbReference>
<dbReference type="Gene3D" id="1.10.340.30">
    <property type="entry name" value="Hypothetical protein, domain 2"/>
    <property type="match status" value="1"/>
</dbReference>
<dbReference type="SUPFAM" id="SSF48150">
    <property type="entry name" value="DNA-glycosylase"/>
    <property type="match status" value="1"/>
</dbReference>
<dbReference type="EMBL" id="CP102487">
    <property type="protein sequence ID" value="UUX59606.1"/>
    <property type="molecule type" value="Genomic_DNA"/>
</dbReference>
<evidence type="ECO:0000313" key="6">
    <source>
        <dbReference type="EMBL" id="UUX59606.1"/>
    </source>
</evidence>
<evidence type="ECO:0000259" key="5">
    <source>
        <dbReference type="SMART" id="SM00478"/>
    </source>
</evidence>
<dbReference type="AlphaFoldDB" id="A0AA95BQQ4"/>
<dbReference type="GO" id="GO:0032993">
    <property type="term" value="C:protein-DNA complex"/>
    <property type="evidence" value="ECO:0007669"/>
    <property type="project" value="TreeGrafter"/>
</dbReference>
<dbReference type="InterPro" id="IPR011257">
    <property type="entry name" value="DNA_glycosylase"/>
</dbReference>
<keyword evidence="3" id="KW-0227">DNA damage</keyword>
<protein>
    <recommendedName>
        <fullName evidence="2">DNA-3-methyladenine glycosylase II</fullName>
        <ecNumber evidence="2">3.2.2.21</ecNumber>
    </recommendedName>
</protein>
<dbReference type="InterPro" id="IPR051912">
    <property type="entry name" value="Alkylbase_DNA_Glycosylase/TA"/>
</dbReference>
<dbReference type="EC" id="3.2.2.21" evidence="2"/>
<dbReference type="InterPro" id="IPR003265">
    <property type="entry name" value="HhH-GPD_domain"/>
</dbReference>
<dbReference type="CDD" id="cd00056">
    <property type="entry name" value="ENDO3c"/>
    <property type="match status" value="1"/>
</dbReference>
<sequence length="283" mass="30827">MTLRLEAAGTLDIAHALSVLRLHSLPAQERIEPSTAEVRRILRIGGHLIDVHLALDPSGISVEHDAPATLVPRLQTIINHWFGLQQNTSPAYESLAKMPGLDAMAASFPNLRLISYPDPFEALATTVIGQQVSLAAARTLAGRYVEHLGEAHASGLRAFPTAEATSALSAPEIQSIIRCPLARAATLHTVSQWYVECGESLIHRPAEFLAQLLSLRGVGPWTRDYMALRGLRDSQIFLDSDLVVRRALKNSSIPPTIRDSLPAGAGYLATLLLWAYDSEPREQ</sequence>
<dbReference type="PANTHER" id="PTHR43003:SF13">
    <property type="entry name" value="DNA-3-METHYLADENINE GLYCOSYLASE 2"/>
    <property type="match status" value="1"/>
</dbReference>
<dbReference type="GO" id="GO:0005737">
    <property type="term" value="C:cytoplasm"/>
    <property type="evidence" value="ECO:0007669"/>
    <property type="project" value="TreeGrafter"/>
</dbReference>
<evidence type="ECO:0000313" key="7">
    <source>
        <dbReference type="Proteomes" id="UP001060018"/>
    </source>
</evidence>
<organism evidence="6 7">
    <name type="scientific">Glutamicibacter halophytocola</name>
    <dbReference type="NCBI Taxonomy" id="1933880"/>
    <lineage>
        <taxon>Bacteria</taxon>
        <taxon>Bacillati</taxon>
        <taxon>Actinomycetota</taxon>
        <taxon>Actinomycetes</taxon>
        <taxon>Micrococcales</taxon>
        <taxon>Micrococcaceae</taxon>
        <taxon>Glutamicibacter</taxon>
    </lineage>
</organism>
<dbReference type="GO" id="GO:0008725">
    <property type="term" value="F:DNA-3-methyladenine glycosylase activity"/>
    <property type="evidence" value="ECO:0007669"/>
    <property type="project" value="TreeGrafter"/>
</dbReference>
<reference evidence="6" key="1">
    <citation type="journal article" date="2022" name="Pest Manag. Sci.">
        <title>Glutamicibacter halophytocola-mediated host fitness of potato tuber moth on Solanaceae crops.</title>
        <authorList>
            <person name="Wang W."/>
            <person name="Xiao G."/>
            <person name="Du G."/>
            <person name="Chang L."/>
            <person name="Yang Y."/>
            <person name="Ye J."/>
            <person name="Chen B."/>
        </authorList>
    </citation>
    <scope>NUCLEOTIDE SEQUENCE</scope>
    <source>
        <strain evidence="6">S2</strain>
    </source>
</reference>
<dbReference type="Proteomes" id="UP001060018">
    <property type="component" value="Chromosome"/>
</dbReference>
<dbReference type="Gene3D" id="3.30.310.20">
    <property type="entry name" value="DNA-3-methyladenine glycosylase AlkA, N-terminal domain"/>
    <property type="match status" value="1"/>
</dbReference>
<evidence type="ECO:0000256" key="4">
    <source>
        <dbReference type="ARBA" id="ARBA00023204"/>
    </source>
</evidence>
<dbReference type="GO" id="GO:0032131">
    <property type="term" value="F:alkylated DNA binding"/>
    <property type="evidence" value="ECO:0007669"/>
    <property type="project" value="TreeGrafter"/>
</dbReference>
<evidence type="ECO:0000256" key="2">
    <source>
        <dbReference type="ARBA" id="ARBA00012000"/>
    </source>
</evidence>